<comment type="function">
    <text evidence="5">Involved in formation and maintenance of cell shape.</text>
</comment>
<evidence type="ECO:0000313" key="9">
    <source>
        <dbReference type="Proteomes" id="UP000002026"/>
    </source>
</evidence>
<keyword evidence="3 5" id="KW-0133">Cell shape</keyword>
<evidence type="ECO:0000256" key="6">
    <source>
        <dbReference type="SAM" id="Coils"/>
    </source>
</evidence>
<dbReference type="HOGENOM" id="CLU_042663_1_0_11"/>
<evidence type="ECO:0000256" key="4">
    <source>
        <dbReference type="ARBA" id="ARBA00032089"/>
    </source>
</evidence>
<dbReference type="EMBL" id="CP001684">
    <property type="protein sequence ID" value="ACV22443.1"/>
    <property type="molecule type" value="Genomic_DNA"/>
</dbReference>
<organism evidence="8 9">
    <name type="scientific">Slackia heliotrinireducens (strain ATCC 29202 / DSM 20476 / NCTC 11029 / RHS 1)</name>
    <name type="common">Peptococcus heliotrinreducens</name>
    <dbReference type="NCBI Taxonomy" id="471855"/>
    <lineage>
        <taxon>Bacteria</taxon>
        <taxon>Bacillati</taxon>
        <taxon>Actinomycetota</taxon>
        <taxon>Coriobacteriia</taxon>
        <taxon>Eggerthellales</taxon>
        <taxon>Eggerthellaceae</taxon>
        <taxon>Slackia</taxon>
    </lineage>
</organism>
<dbReference type="STRING" id="471855.Shel_14230"/>
<comment type="similarity">
    <text evidence="1 5">Belongs to the MreC family.</text>
</comment>
<dbReference type="AlphaFoldDB" id="C7N6A8"/>
<feature type="coiled-coil region" evidence="6">
    <location>
        <begin position="85"/>
        <end position="115"/>
    </location>
</feature>
<gene>
    <name evidence="8" type="ordered locus">Shel_14230</name>
</gene>
<dbReference type="Proteomes" id="UP000002026">
    <property type="component" value="Chromosome"/>
</dbReference>
<dbReference type="NCBIfam" id="TIGR00219">
    <property type="entry name" value="mreC"/>
    <property type="match status" value="1"/>
</dbReference>
<dbReference type="GO" id="GO:0005886">
    <property type="term" value="C:plasma membrane"/>
    <property type="evidence" value="ECO:0007669"/>
    <property type="project" value="TreeGrafter"/>
</dbReference>
<evidence type="ECO:0000259" key="7">
    <source>
        <dbReference type="Pfam" id="PF04085"/>
    </source>
</evidence>
<dbReference type="eggNOG" id="COG1792">
    <property type="taxonomic scope" value="Bacteria"/>
</dbReference>
<proteinExistence type="inferred from homology"/>
<dbReference type="PANTHER" id="PTHR34138:SF1">
    <property type="entry name" value="CELL SHAPE-DETERMINING PROTEIN MREC"/>
    <property type="match status" value="1"/>
</dbReference>
<dbReference type="GO" id="GO:0008360">
    <property type="term" value="P:regulation of cell shape"/>
    <property type="evidence" value="ECO:0007669"/>
    <property type="project" value="UniProtKB-KW"/>
</dbReference>
<dbReference type="KEGG" id="shi:Shel_14230"/>
<keyword evidence="9" id="KW-1185">Reference proteome</keyword>
<evidence type="ECO:0000313" key="8">
    <source>
        <dbReference type="EMBL" id="ACV22443.1"/>
    </source>
</evidence>
<accession>C7N6A8</accession>
<dbReference type="RefSeq" id="WP_012798545.1">
    <property type="nucleotide sequence ID" value="NC_013165.1"/>
</dbReference>
<dbReference type="InterPro" id="IPR055342">
    <property type="entry name" value="MreC_beta-barrel_core"/>
</dbReference>
<dbReference type="Pfam" id="PF04085">
    <property type="entry name" value="MreC"/>
    <property type="match status" value="1"/>
</dbReference>
<dbReference type="InterPro" id="IPR007221">
    <property type="entry name" value="MreC"/>
</dbReference>
<feature type="domain" description="Rod shape-determining protein MreC beta-barrel core" evidence="7">
    <location>
        <begin position="131"/>
        <end position="276"/>
    </location>
</feature>
<dbReference type="PANTHER" id="PTHR34138">
    <property type="entry name" value="CELL SHAPE-DETERMINING PROTEIN MREC"/>
    <property type="match status" value="1"/>
</dbReference>
<evidence type="ECO:0000256" key="1">
    <source>
        <dbReference type="ARBA" id="ARBA00009369"/>
    </source>
</evidence>
<keyword evidence="6" id="KW-0175">Coiled coil</keyword>
<sequence length="302" mass="31216">MPYGNSNQHMSGSSKGNILMVALLALSLVVASVYARESDEGILHNVQDVFAVASTPFAYMNGAIGSAEQAAGESIADARADASSLTELQQENAELRAALAEAEEYRLEAERLQGLLELQDMYSFNLVTGRIIGAVPNAWDRVITVNVGTKQGLEAGMPVIGPGGLIGQVIDVTPVTCEIRLLDDPASGVSVMLQSSRGTGVVSGSLEGLLYLENVDPSVNVEVGDVVMTSGMGGTYYAGLPVGTVLNVDASSGTSDRTIIVAPFASTGSLEEVSIILSMAEVGETDLEAEGSDEVVADGEGA</sequence>
<dbReference type="Gene3D" id="2.40.10.340">
    <property type="entry name" value="Rod shape-determining protein MreC, domain 1"/>
    <property type="match status" value="1"/>
</dbReference>
<evidence type="ECO:0000256" key="3">
    <source>
        <dbReference type="ARBA" id="ARBA00022960"/>
    </source>
</evidence>
<reference evidence="8 9" key="1">
    <citation type="journal article" date="2009" name="Stand. Genomic Sci.">
        <title>Complete genome sequence of Slackia heliotrinireducens type strain (RHS 1).</title>
        <authorList>
            <person name="Pukall R."/>
            <person name="Lapidus A."/>
            <person name="Nolan M."/>
            <person name="Copeland A."/>
            <person name="Glavina Del Rio T."/>
            <person name="Lucas S."/>
            <person name="Chen F."/>
            <person name="Tice H."/>
            <person name="Cheng J.F."/>
            <person name="Chertkov O."/>
            <person name="Bruce D."/>
            <person name="Goodwin L."/>
            <person name="Kuske C."/>
            <person name="Brettin T."/>
            <person name="Detter J.C."/>
            <person name="Han C."/>
            <person name="Pitluck S."/>
            <person name="Pati A."/>
            <person name="Mavrommatis K."/>
            <person name="Ivanova N."/>
            <person name="Ovchinnikova G."/>
            <person name="Chen A."/>
            <person name="Palaniappan K."/>
            <person name="Schneider S."/>
            <person name="Rohde M."/>
            <person name="Chain P."/>
            <person name="D'haeseleer P."/>
            <person name="Goker M."/>
            <person name="Bristow J."/>
            <person name="Eisen J.A."/>
            <person name="Markowitz V."/>
            <person name="Kyrpides N.C."/>
            <person name="Klenk H.P."/>
            <person name="Hugenholtz P."/>
        </authorList>
    </citation>
    <scope>NUCLEOTIDE SEQUENCE [LARGE SCALE GENOMIC DNA]</scope>
    <source>
        <strain evidence="9">ATCC 29202 / DSM 20476 / NCTC 11029 / RHS 1</strain>
    </source>
</reference>
<dbReference type="InterPro" id="IPR042175">
    <property type="entry name" value="Cell/Rod_MreC_2"/>
</dbReference>
<protein>
    <recommendedName>
        <fullName evidence="2 5">Cell shape-determining protein MreC</fullName>
    </recommendedName>
    <alternativeName>
        <fullName evidence="4 5">Cell shape protein MreC</fullName>
    </alternativeName>
</protein>
<evidence type="ECO:0000256" key="2">
    <source>
        <dbReference type="ARBA" id="ARBA00013855"/>
    </source>
</evidence>
<evidence type="ECO:0000256" key="5">
    <source>
        <dbReference type="PIRNR" id="PIRNR038471"/>
    </source>
</evidence>
<dbReference type="PIRSF" id="PIRSF038471">
    <property type="entry name" value="MreC"/>
    <property type="match status" value="1"/>
</dbReference>
<name>C7N6A8_SLAHD</name>
<dbReference type="InterPro" id="IPR042177">
    <property type="entry name" value="Cell/Rod_1"/>
</dbReference>
<dbReference type="Gene3D" id="2.40.10.350">
    <property type="entry name" value="Rod shape-determining protein MreC, domain 2"/>
    <property type="match status" value="1"/>
</dbReference>